<reference evidence="3 4" key="1">
    <citation type="submission" date="2022-05" db="EMBL/GenBank/DDBJ databases">
        <authorList>
            <consortium name="Genoscope - CEA"/>
            <person name="William W."/>
        </authorList>
    </citation>
    <scope>NUCLEOTIDE SEQUENCE [LARGE SCALE GENOMIC DNA]</scope>
</reference>
<name>A0ABN8PWP6_9CNID</name>
<keyword evidence="4" id="KW-1185">Reference proteome</keyword>
<dbReference type="InterPro" id="IPR036383">
    <property type="entry name" value="TSP1_rpt_sf"/>
</dbReference>
<accession>A0ABN8PWP6</accession>
<keyword evidence="2" id="KW-1015">Disulfide bond</keyword>
<gene>
    <name evidence="3" type="ORF">PLOB_00049197</name>
</gene>
<dbReference type="Pfam" id="PF00090">
    <property type="entry name" value="TSP_1"/>
    <property type="match status" value="1"/>
</dbReference>
<dbReference type="SUPFAM" id="SSF82895">
    <property type="entry name" value="TSP-1 type 1 repeat"/>
    <property type="match status" value="1"/>
</dbReference>
<dbReference type="EMBL" id="CALNXK010000094">
    <property type="protein sequence ID" value="CAH3152478.1"/>
    <property type="molecule type" value="Genomic_DNA"/>
</dbReference>
<feature type="non-terminal residue" evidence="3">
    <location>
        <position position="1"/>
    </location>
</feature>
<dbReference type="PANTHER" id="PTHR22906">
    <property type="entry name" value="PROPERDIN"/>
    <property type="match status" value="1"/>
</dbReference>
<keyword evidence="1" id="KW-0677">Repeat</keyword>
<dbReference type="Proteomes" id="UP001159405">
    <property type="component" value="Unassembled WGS sequence"/>
</dbReference>
<evidence type="ECO:0000313" key="4">
    <source>
        <dbReference type="Proteomes" id="UP001159405"/>
    </source>
</evidence>
<dbReference type="Gene3D" id="2.20.100.10">
    <property type="entry name" value="Thrombospondin type-1 (TSP1) repeat"/>
    <property type="match status" value="1"/>
</dbReference>
<protein>
    <recommendedName>
        <fullName evidence="5">CAD</fullName>
    </recommendedName>
</protein>
<evidence type="ECO:0008006" key="5">
    <source>
        <dbReference type="Google" id="ProtNLM"/>
    </source>
</evidence>
<sequence>GKGTQLVVTASGQKSKHRRGLRGVVNDHAYHVSNYTELNDLFDDLTKVICQPVDGGFSKWTPFSSCSVTCGGSGVKVRTRTCTNPPPVEGKGLCWSTTGVHGLQ</sequence>
<proteinExistence type="predicted"/>
<evidence type="ECO:0000256" key="1">
    <source>
        <dbReference type="ARBA" id="ARBA00022737"/>
    </source>
</evidence>
<dbReference type="PANTHER" id="PTHR22906:SF21">
    <property type="entry name" value="SEMA DOMAIN-CONTAINING PROTEIN"/>
    <property type="match status" value="1"/>
</dbReference>
<organism evidence="3 4">
    <name type="scientific">Porites lobata</name>
    <dbReference type="NCBI Taxonomy" id="104759"/>
    <lineage>
        <taxon>Eukaryota</taxon>
        <taxon>Metazoa</taxon>
        <taxon>Cnidaria</taxon>
        <taxon>Anthozoa</taxon>
        <taxon>Hexacorallia</taxon>
        <taxon>Scleractinia</taxon>
        <taxon>Fungiina</taxon>
        <taxon>Poritidae</taxon>
        <taxon>Porites</taxon>
    </lineage>
</organism>
<evidence type="ECO:0000256" key="2">
    <source>
        <dbReference type="ARBA" id="ARBA00023157"/>
    </source>
</evidence>
<dbReference type="PROSITE" id="PS50092">
    <property type="entry name" value="TSP1"/>
    <property type="match status" value="1"/>
</dbReference>
<dbReference type="InterPro" id="IPR052065">
    <property type="entry name" value="Compl_asym_regulator"/>
</dbReference>
<dbReference type="InterPro" id="IPR000884">
    <property type="entry name" value="TSP1_rpt"/>
</dbReference>
<comment type="caution">
    <text evidence="3">The sequence shown here is derived from an EMBL/GenBank/DDBJ whole genome shotgun (WGS) entry which is preliminary data.</text>
</comment>
<evidence type="ECO:0000313" key="3">
    <source>
        <dbReference type="EMBL" id="CAH3152478.1"/>
    </source>
</evidence>